<organism evidence="1 2">
    <name type="scientific">Nemania bipapillata</name>
    <dbReference type="NCBI Taxonomy" id="110536"/>
    <lineage>
        <taxon>Eukaryota</taxon>
        <taxon>Fungi</taxon>
        <taxon>Dikarya</taxon>
        <taxon>Ascomycota</taxon>
        <taxon>Pezizomycotina</taxon>
        <taxon>Sordariomycetes</taxon>
        <taxon>Xylariomycetidae</taxon>
        <taxon>Xylariales</taxon>
        <taxon>Xylariaceae</taxon>
        <taxon>Nemania</taxon>
    </lineage>
</organism>
<keyword evidence="2" id="KW-1185">Reference proteome</keyword>
<gene>
    <name evidence="1" type="ORF">ONZ43_g6614</name>
</gene>
<evidence type="ECO:0000313" key="2">
    <source>
        <dbReference type="Proteomes" id="UP001153334"/>
    </source>
</evidence>
<reference evidence="1" key="1">
    <citation type="submission" date="2022-11" db="EMBL/GenBank/DDBJ databases">
        <title>Genome Sequence of Nemania bipapillata.</title>
        <authorList>
            <person name="Buettner E."/>
        </authorList>
    </citation>
    <scope>NUCLEOTIDE SEQUENCE</scope>
    <source>
        <strain evidence="1">CP14</strain>
    </source>
</reference>
<protein>
    <submittedName>
        <fullName evidence="1">Uncharacterized protein</fullName>
    </submittedName>
</protein>
<accession>A0ACC2HXN5</accession>
<name>A0ACC2HXN5_9PEZI</name>
<evidence type="ECO:0000313" key="1">
    <source>
        <dbReference type="EMBL" id="KAJ8107832.1"/>
    </source>
</evidence>
<dbReference type="Proteomes" id="UP001153334">
    <property type="component" value="Unassembled WGS sequence"/>
</dbReference>
<proteinExistence type="predicted"/>
<sequence>MSLTSPKLALSKPEKIRFLQDAWPGLENIDSKDYERFFAFIDNHLEMKSGRLDPGYFTHTIRDIGEHIRRLREQPALKKAELVTEAGSHLTGEAISRTFELAASFMLGTPVDSDSEYDGINWNSNATLGDALLAEFRLDTSSTGTNRAHDDNIPLTFTMDYLCSRYRYSVKRTDDLTKHLILDKTNSKIMVYEHLICLWNNRRFKQSPFLLDFLKETIDTLILLFPPDKKETKKLLDNAGINFYRLGHCEGKARRKLSEYHYWRDRMTDLKGILDDLPRGKHQLCWDKDGKTFRDWLAFWVTIFLTVLALAFGLGFGIVGALDGTKEYRVSRQQEAIAIGMACADPAVAKLLPKYCP</sequence>
<comment type="caution">
    <text evidence="1">The sequence shown here is derived from an EMBL/GenBank/DDBJ whole genome shotgun (WGS) entry which is preliminary data.</text>
</comment>
<dbReference type="EMBL" id="JAPESX010002429">
    <property type="protein sequence ID" value="KAJ8107832.1"/>
    <property type="molecule type" value="Genomic_DNA"/>
</dbReference>